<gene>
    <name evidence="1" type="ORF">EST38_g9301</name>
</gene>
<name>A0A4Q2DDI0_9AGAR</name>
<evidence type="ECO:0000313" key="2">
    <source>
        <dbReference type="Proteomes" id="UP000290288"/>
    </source>
</evidence>
<organism evidence="1 2">
    <name type="scientific">Candolleomyces aberdarensis</name>
    <dbReference type="NCBI Taxonomy" id="2316362"/>
    <lineage>
        <taxon>Eukaryota</taxon>
        <taxon>Fungi</taxon>
        <taxon>Dikarya</taxon>
        <taxon>Basidiomycota</taxon>
        <taxon>Agaricomycotina</taxon>
        <taxon>Agaricomycetes</taxon>
        <taxon>Agaricomycetidae</taxon>
        <taxon>Agaricales</taxon>
        <taxon>Agaricineae</taxon>
        <taxon>Psathyrellaceae</taxon>
        <taxon>Candolleomyces</taxon>
    </lineage>
</organism>
<reference evidence="1 2" key="1">
    <citation type="submission" date="2019-01" db="EMBL/GenBank/DDBJ databases">
        <title>Draft genome sequence of Psathyrella aberdarensis IHI B618.</title>
        <authorList>
            <person name="Buettner E."/>
            <person name="Kellner H."/>
        </authorList>
    </citation>
    <scope>NUCLEOTIDE SEQUENCE [LARGE SCALE GENOMIC DNA]</scope>
    <source>
        <strain evidence="1 2">IHI B618</strain>
    </source>
</reference>
<sequence length="80" mass="9181">MNSQYNVEENKALLRTLYKEDASSVQEDVPSAAMFDLDHAKFKSVRHPPSSRLMEPKSGGEEEQLLKVYGVLCSYWLPQY</sequence>
<accession>A0A4Q2DDI0</accession>
<dbReference type="EMBL" id="SDEE01000425">
    <property type="protein sequence ID" value="RXW16555.1"/>
    <property type="molecule type" value="Genomic_DNA"/>
</dbReference>
<keyword evidence="2" id="KW-1185">Reference proteome</keyword>
<dbReference type="AlphaFoldDB" id="A0A4Q2DDI0"/>
<dbReference type="Proteomes" id="UP000290288">
    <property type="component" value="Unassembled WGS sequence"/>
</dbReference>
<evidence type="ECO:0000313" key="1">
    <source>
        <dbReference type="EMBL" id="RXW16555.1"/>
    </source>
</evidence>
<comment type="caution">
    <text evidence="1">The sequence shown here is derived from an EMBL/GenBank/DDBJ whole genome shotgun (WGS) entry which is preliminary data.</text>
</comment>
<protein>
    <submittedName>
        <fullName evidence="1">Uncharacterized protein</fullName>
    </submittedName>
</protein>
<proteinExistence type="predicted"/>